<dbReference type="PANTHER" id="PTHR35186">
    <property type="entry name" value="ANK_REP_REGION DOMAIN-CONTAINING PROTEIN"/>
    <property type="match status" value="1"/>
</dbReference>
<gene>
    <name evidence="2" type="ORF">PCAMFM013_S003g000482</name>
</gene>
<dbReference type="Proteomes" id="UP000053732">
    <property type="component" value="Unassembled WGS sequence"/>
</dbReference>
<proteinExistence type="predicted"/>
<accession>A0A0G4P039</accession>
<keyword evidence="3" id="KW-1185">Reference proteome</keyword>
<feature type="domain" description="DUF7580" evidence="1">
    <location>
        <begin position="195"/>
        <end position="575"/>
    </location>
</feature>
<dbReference type="EMBL" id="HG793136">
    <property type="protein sequence ID" value="CRL19691.1"/>
    <property type="molecule type" value="Genomic_DNA"/>
</dbReference>
<dbReference type="AlphaFoldDB" id="A0A0G4P039"/>
<dbReference type="InterPro" id="IPR056002">
    <property type="entry name" value="DUF7580"/>
</dbReference>
<dbReference type="PANTHER" id="PTHR35186:SF4">
    <property type="entry name" value="PRION-INHIBITION AND PROPAGATION HELO DOMAIN-CONTAINING PROTEIN"/>
    <property type="match status" value="1"/>
</dbReference>
<protein>
    <submittedName>
        <fullName evidence="2">Str. FM013</fullName>
    </submittedName>
</protein>
<evidence type="ECO:0000259" key="1">
    <source>
        <dbReference type="Pfam" id="PF24476"/>
    </source>
</evidence>
<dbReference type="STRING" id="1429867.A0A0G4P039"/>
<name>A0A0G4P039_PENC3</name>
<evidence type="ECO:0000313" key="3">
    <source>
        <dbReference type="Proteomes" id="UP000053732"/>
    </source>
</evidence>
<dbReference type="Pfam" id="PF24476">
    <property type="entry name" value="DUF7580"/>
    <property type="match status" value="1"/>
</dbReference>
<sequence>MVTGIEATGVALAILPLVVNQLDNYARGLEKIKTFRRYKWQLEDFSSGLSAQYAIMVNTLEHSLEGVVDDHDQRSDLIKNPRGAGWKDPAFQIRLIQKLDRDYDPFTGTVRALCRLLEDLSHKLGLETGDYCSAISINPLSALKFRRIFNAAIYEDLLDKIDKTNQILKTISEQSQHREKSLKKPARRRINLKRYREKRSHAKALYGIIGKGQKCEKCLSQDAHFVALQLNREYMDSTDDTHLAPQPTSFYMIASPPENCSSTKNKRRWHEIKVQIDQSAQLRCTSGDCNTGLQSLDRRSKARFELPKAKCVEKVQSTPTTLDASSAGLCSALDQVNVTPLRSSSESIDYIFGDKTTETGYYSSLVRTIQEEMHLRSLQETLIGSPYNPNSPIQHPEELNRRDRIYLATQLACSLLELHGTWLKHHWGTNDIFFLSGKTSQHSQYERPYLLRTGLNAPEADANGSTYRRHDDQNSSRQSNTTLFPLALALTELSLGKAISTLRRPEDGEASEDISILNTVTRLLRTVYVESGSNYGDVVKECLYWSQSKGDGFEDPYFDESVFDTIVAPLLKDYDYFKGLPIT</sequence>
<evidence type="ECO:0000313" key="2">
    <source>
        <dbReference type="EMBL" id="CRL19691.1"/>
    </source>
</evidence>
<organism evidence="2 3">
    <name type="scientific">Penicillium camemberti (strain FM 013)</name>
    <dbReference type="NCBI Taxonomy" id="1429867"/>
    <lineage>
        <taxon>Eukaryota</taxon>
        <taxon>Fungi</taxon>
        <taxon>Dikarya</taxon>
        <taxon>Ascomycota</taxon>
        <taxon>Pezizomycotina</taxon>
        <taxon>Eurotiomycetes</taxon>
        <taxon>Eurotiomycetidae</taxon>
        <taxon>Eurotiales</taxon>
        <taxon>Aspergillaceae</taxon>
        <taxon>Penicillium</taxon>
    </lineage>
</organism>
<reference evidence="2 3" key="1">
    <citation type="journal article" date="2014" name="Nat. Commun.">
        <title>Multiple recent horizontal transfers of a large genomic region in cheese making fungi.</title>
        <authorList>
            <person name="Cheeseman K."/>
            <person name="Ropars J."/>
            <person name="Renault P."/>
            <person name="Dupont J."/>
            <person name="Gouzy J."/>
            <person name="Branca A."/>
            <person name="Abraham A.L."/>
            <person name="Ceppi M."/>
            <person name="Conseiller E."/>
            <person name="Debuchy R."/>
            <person name="Malagnac F."/>
            <person name="Goarin A."/>
            <person name="Silar P."/>
            <person name="Lacoste S."/>
            <person name="Sallet E."/>
            <person name="Bensimon A."/>
            <person name="Giraud T."/>
            <person name="Brygoo Y."/>
        </authorList>
    </citation>
    <scope>NUCLEOTIDE SEQUENCE [LARGE SCALE GENOMIC DNA]</scope>
    <source>
        <strain evidence="3">FM 013</strain>
    </source>
</reference>